<sequence>MEVSGCFDPEHSAREFILGLPDGKKVAPATKAAFGSKFDPNKGKLIPIGAVAGIEALPSLGLRWIFGLGKMSKPWGGIGAWAAEAERAEAEEQEQAAAAIETAAANTAAESERLPSQKGANKMKPKKMSLFEFRMGDYMQQDPSMESKGLMQDEMIQLPTGPKQRSIEEMQHSQLGGGFQSYRLSGAPQGQMRDRDGDINHSWGGNRVLYGGFDGDCRVQSPRALDFNQPSRADQVDKWATTKKYFPSPSVDSGRHAWYNRLGGGTSGRGSRADEVDNWAIGKKPLPARSSTFSLGFRDSFLEPDHWTRKDFCEDSHEQPRLILNPPSREVISNDLIGCNRPNPFGHARPREEILAEKGVDWKKLDSEIEYKKTSWLMSSYLTRPSSTQSSQSEDPIAHGSDGAVKPRPKVNPFGDAKPREVLLEERGKDWRKMDKELEHRGVERPETEEEKNLREEIWDLKRELQKESEKRQSMKGSGEDQISLQDLILSKERNLEQLNCDLDDKVRFGRKVMEKPGSGAFRGAIISERLPSQSDSLVNSRNKEIRLRPQTPGTGDVRIRPGDNRRAFQGGMERRILGNRDTDRSTSGERW</sequence>
<feature type="compositionally biased region" description="Polar residues" evidence="1">
    <location>
        <begin position="385"/>
        <end position="394"/>
    </location>
</feature>
<evidence type="ECO:0000313" key="3">
    <source>
        <dbReference type="Proteomes" id="UP001227230"/>
    </source>
</evidence>
<proteinExistence type="predicted"/>
<protein>
    <recommendedName>
        <fullName evidence="4">Eukaryotic translation initiation factor 4B1</fullName>
    </recommendedName>
</protein>
<feature type="region of interest" description="Disordered" evidence="1">
    <location>
        <begin position="385"/>
        <end position="421"/>
    </location>
</feature>
<dbReference type="InterPro" id="IPR010433">
    <property type="entry name" value="EIF-4B_pln"/>
</dbReference>
<dbReference type="PANTHER" id="PTHR32091:SF20">
    <property type="entry name" value="EUKARYOTIC TRANSLATION INITIATION FACTOR 4B1"/>
    <property type="match status" value="1"/>
</dbReference>
<reference evidence="2 3" key="1">
    <citation type="journal article" date="2023" name="Hortic Res">
        <title>The complete reference genome for grapevine (Vitis vinifera L.) genetics and breeding.</title>
        <authorList>
            <person name="Shi X."/>
            <person name="Cao S."/>
            <person name="Wang X."/>
            <person name="Huang S."/>
            <person name="Wang Y."/>
            <person name="Liu Z."/>
            <person name="Liu W."/>
            <person name="Leng X."/>
            <person name="Peng Y."/>
            <person name="Wang N."/>
            <person name="Wang Y."/>
            <person name="Ma Z."/>
            <person name="Xu X."/>
            <person name="Zhang F."/>
            <person name="Xue H."/>
            <person name="Zhong H."/>
            <person name="Wang Y."/>
            <person name="Zhang K."/>
            <person name="Velt A."/>
            <person name="Avia K."/>
            <person name="Holtgrawe D."/>
            <person name="Grimplet J."/>
            <person name="Matus J.T."/>
            <person name="Ware D."/>
            <person name="Wu X."/>
            <person name="Wang H."/>
            <person name="Liu C."/>
            <person name="Fang Y."/>
            <person name="Rustenholz C."/>
            <person name="Cheng Z."/>
            <person name="Xiao H."/>
            <person name="Zhou Y."/>
        </authorList>
    </citation>
    <scope>NUCLEOTIDE SEQUENCE [LARGE SCALE GENOMIC DNA]</scope>
    <source>
        <strain evidence="3">cv. Pinot noir / PN40024</strain>
        <tissue evidence="2">Leaf</tissue>
    </source>
</reference>
<feature type="compositionally biased region" description="Low complexity" evidence="1">
    <location>
        <begin position="95"/>
        <end position="109"/>
    </location>
</feature>
<dbReference type="PANTHER" id="PTHR32091">
    <property type="entry name" value="EUKARYOTIC TRANSLATION INITIATION FACTOR 4B"/>
    <property type="match status" value="1"/>
</dbReference>
<accession>A0ABY9D4C7</accession>
<keyword evidence="3" id="KW-1185">Reference proteome</keyword>
<feature type="region of interest" description="Disordered" evidence="1">
    <location>
        <begin position="573"/>
        <end position="592"/>
    </location>
</feature>
<gene>
    <name evidence="2" type="ORF">VitviT2T_020569</name>
</gene>
<dbReference type="Proteomes" id="UP001227230">
    <property type="component" value="Chromosome 13"/>
</dbReference>
<dbReference type="EMBL" id="CP126660">
    <property type="protein sequence ID" value="WKA02373.1"/>
    <property type="molecule type" value="Genomic_DNA"/>
</dbReference>
<name>A0ABY9D4C7_VITVI</name>
<dbReference type="Pfam" id="PF06273">
    <property type="entry name" value="eIF-4B"/>
    <property type="match status" value="1"/>
</dbReference>
<evidence type="ECO:0000256" key="1">
    <source>
        <dbReference type="SAM" id="MobiDB-lite"/>
    </source>
</evidence>
<evidence type="ECO:0000313" key="2">
    <source>
        <dbReference type="EMBL" id="WKA02373.1"/>
    </source>
</evidence>
<evidence type="ECO:0008006" key="4">
    <source>
        <dbReference type="Google" id="ProtNLM"/>
    </source>
</evidence>
<organism evidence="2 3">
    <name type="scientific">Vitis vinifera</name>
    <name type="common">Grape</name>
    <dbReference type="NCBI Taxonomy" id="29760"/>
    <lineage>
        <taxon>Eukaryota</taxon>
        <taxon>Viridiplantae</taxon>
        <taxon>Streptophyta</taxon>
        <taxon>Embryophyta</taxon>
        <taxon>Tracheophyta</taxon>
        <taxon>Spermatophyta</taxon>
        <taxon>Magnoliopsida</taxon>
        <taxon>eudicotyledons</taxon>
        <taxon>Gunneridae</taxon>
        <taxon>Pentapetalae</taxon>
        <taxon>rosids</taxon>
        <taxon>Vitales</taxon>
        <taxon>Vitaceae</taxon>
        <taxon>Viteae</taxon>
        <taxon>Vitis</taxon>
    </lineage>
</organism>
<feature type="region of interest" description="Disordered" evidence="1">
    <location>
        <begin position="90"/>
        <end position="123"/>
    </location>
</feature>